<comment type="caution">
    <text evidence="2">The sequence shown here is derived from an EMBL/GenBank/DDBJ whole genome shotgun (WGS) entry which is preliminary data.</text>
</comment>
<dbReference type="NCBIfam" id="NF033564">
    <property type="entry name" value="transpos_ISAs1"/>
    <property type="match status" value="1"/>
</dbReference>
<proteinExistence type="predicted"/>
<protein>
    <submittedName>
        <fullName evidence="2">ISAs1 family transposase</fullName>
    </submittedName>
</protein>
<dbReference type="InterPro" id="IPR047647">
    <property type="entry name" value="ISAs1_transpos"/>
</dbReference>
<name>A0A9X1NQ74_9ACTN</name>
<dbReference type="GO" id="GO:0006313">
    <property type="term" value="P:DNA transposition"/>
    <property type="evidence" value="ECO:0007669"/>
    <property type="project" value="InterPro"/>
</dbReference>
<dbReference type="InterPro" id="IPR051698">
    <property type="entry name" value="Transposase_11-like"/>
</dbReference>
<dbReference type="PANTHER" id="PTHR30298">
    <property type="entry name" value="H REPEAT-ASSOCIATED PREDICTED TRANSPOSASE"/>
    <property type="match status" value="1"/>
</dbReference>
<reference evidence="2" key="1">
    <citation type="submission" date="2021-11" db="EMBL/GenBank/DDBJ databases">
        <title>Streptomyces corallinus and Kineosporia corallina sp. nov., two new coral-derived marine actinobacteria.</title>
        <authorList>
            <person name="Buangrab K."/>
            <person name="Sutthacheep M."/>
            <person name="Yeemin T."/>
            <person name="Harunari E."/>
            <person name="Igarashi Y."/>
            <person name="Sripreechasak P."/>
            <person name="Kanchanasin P."/>
            <person name="Tanasupawat S."/>
            <person name="Phongsopitanun W."/>
        </authorList>
    </citation>
    <scope>NUCLEOTIDE SEQUENCE</scope>
    <source>
        <strain evidence="2">JCM 31032</strain>
    </source>
</reference>
<dbReference type="GO" id="GO:0004803">
    <property type="term" value="F:transposase activity"/>
    <property type="evidence" value="ECO:0007669"/>
    <property type="project" value="InterPro"/>
</dbReference>
<dbReference type="InterPro" id="IPR002559">
    <property type="entry name" value="Transposase_11"/>
</dbReference>
<dbReference type="PANTHER" id="PTHR30298:SF0">
    <property type="entry name" value="PROTEIN YBFL-RELATED"/>
    <property type="match status" value="1"/>
</dbReference>
<dbReference type="Pfam" id="PF01609">
    <property type="entry name" value="DDE_Tnp_1"/>
    <property type="match status" value="1"/>
</dbReference>
<dbReference type="Proteomes" id="UP001138997">
    <property type="component" value="Unassembled WGS sequence"/>
</dbReference>
<dbReference type="EMBL" id="JAJOMB010000044">
    <property type="protein sequence ID" value="MCD5317148.1"/>
    <property type="molecule type" value="Genomic_DNA"/>
</dbReference>
<feature type="domain" description="Transposase IS4-like" evidence="1">
    <location>
        <begin position="2"/>
        <end position="229"/>
    </location>
</feature>
<evidence type="ECO:0000313" key="2">
    <source>
        <dbReference type="EMBL" id="MCD5317148.1"/>
    </source>
</evidence>
<dbReference type="GO" id="GO:0003677">
    <property type="term" value="F:DNA binding"/>
    <property type="evidence" value="ECO:0007669"/>
    <property type="project" value="InterPro"/>
</dbReference>
<keyword evidence="3" id="KW-1185">Reference proteome</keyword>
<sequence length="361" mass="39645">MDGKTVRGARTGAQTAPHLVAALDHATGVIVGQLATAAKSNEIPTVRTLLATFDLNGVVVTVDAMHTQTDTAEVIIAGGGNYVFTVKLNQPTLYAACKALPWSKIRRHTSIQKGHGRRACRTIKVIAVPAWITFTGAAQVAQVRRTVTRPHPKKPGKTKKTIETVYIITSADHHAAPPDVFASWIQNHWRIENQTHWVRDVDFDEDRSRVRTGNGPHTMATLRNTAINLLRLTGTTNIAAGLRHHANNQQRPINLALTGTVRNPALAHKRWSWRPAISQLSRMRCRSSGNPALPYMCRFRSLIFVFVPSVGPLLYSRLRAAVTAAWSWRMPVTKLLRGGCSSACAASIQPASFSPARFIIM</sequence>
<dbReference type="AlphaFoldDB" id="A0A9X1NQ74"/>
<evidence type="ECO:0000259" key="1">
    <source>
        <dbReference type="Pfam" id="PF01609"/>
    </source>
</evidence>
<accession>A0A9X1NQ74</accession>
<evidence type="ECO:0000313" key="3">
    <source>
        <dbReference type="Proteomes" id="UP001138997"/>
    </source>
</evidence>
<gene>
    <name evidence="2" type="ORF">LR394_40265</name>
</gene>
<organism evidence="2 3">
    <name type="scientific">Kineosporia babensis</name>
    <dbReference type="NCBI Taxonomy" id="499548"/>
    <lineage>
        <taxon>Bacteria</taxon>
        <taxon>Bacillati</taxon>
        <taxon>Actinomycetota</taxon>
        <taxon>Actinomycetes</taxon>
        <taxon>Kineosporiales</taxon>
        <taxon>Kineosporiaceae</taxon>
        <taxon>Kineosporia</taxon>
    </lineage>
</organism>